<evidence type="ECO:0000256" key="1">
    <source>
        <dbReference type="SAM" id="Phobius"/>
    </source>
</evidence>
<protein>
    <recommendedName>
        <fullName evidence="4">DUF4190 domain-containing protein</fullName>
    </recommendedName>
</protein>
<gene>
    <name evidence="2" type="ORF">EI290_12615</name>
</gene>
<evidence type="ECO:0008006" key="4">
    <source>
        <dbReference type="Google" id="ProtNLM"/>
    </source>
</evidence>
<accession>A0A3R9MVW4</accession>
<name>A0A3R9MVW4_9BACT</name>
<organism evidence="2 3">
    <name type="scientific">Hymenobacter metallilatus</name>
    <dbReference type="NCBI Taxonomy" id="2493666"/>
    <lineage>
        <taxon>Bacteria</taxon>
        <taxon>Pseudomonadati</taxon>
        <taxon>Bacteroidota</taxon>
        <taxon>Cytophagia</taxon>
        <taxon>Cytophagales</taxon>
        <taxon>Hymenobacteraceae</taxon>
        <taxon>Hymenobacter</taxon>
    </lineage>
</organism>
<feature type="transmembrane region" description="Helical" evidence="1">
    <location>
        <begin position="80"/>
        <end position="104"/>
    </location>
</feature>
<proteinExistence type="predicted"/>
<evidence type="ECO:0000313" key="2">
    <source>
        <dbReference type="EMBL" id="RSK31669.1"/>
    </source>
</evidence>
<keyword evidence="1" id="KW-0812">Transmembrane</keyword>
<keyword evidence="1" id="KW-1133">Transmembrane helix</keyword>
<comment type="caution">
    <text evidence="2">The sequence shown here is derived from an EMBL/GenBank/DDBJ whole genome shotgun (WGS) entry which is preliminary data.</text>
</comment>
<sequence length="106" mass="11388">MGISPQTGESTAYVVGCYEKASYSYFTPVAFVLLGFVLDFFLPLALLTALPCSVIGLYFSYKGFKASGRLGYLEKKDVGYANILLGILLFVAGLVSAGFAYVWISG</sequence>
<dbReference type="AlphaFoldDB" id="A0A3R9MVW4"/>
<feature type="transmembrane region" description="Helical" evidence="1">
    <location>
        <begin position="29"/>
        <end position="59"/>
    </location>
</feature>
<dbReference type="EMBL" id="RWIS01000008">
    <property type="protein sequence ID" value="RSK31669.1"/>
    <property type="molecule type" value="Genomic_DNA"/>
</dbReference>
<dbReference type="RefSeq" id="WP_125430745.1">
    <property type="nucleotide sequence ID" value="NZ_RWIS01000008.1"/>
</dbReference>
<evidence type="ECO:0000313" key="3">
    <source>
        <dbReference type="Proteomes" id="UP000280066"/>
    </source>
</evidence>
<reference evidence="2 3" key="1">
    <citation type="submission" date="2018-12" db="EMBL/GenBank/DDBJ databases">
        <authorList>
            <person name="Feng G."/>
            <person name="Zhu H."/>
        </authorList>
    </citation>
    <scope>NUCLEOTIDE SEQUENCE [LARGE SCALE GENOMIC DNA]</scope>
    <source>
        <strain evidence="2 3">9PBR-2</strain>
    </source>
</reference>
<keyword evidence="1" id="KW-0472">Membrane</keyword>
<dbReference type="Proteomes" id="UP000280066">
    <property type="component" value="Unassembled WGS sequence"/>
</dbReference>
<keyword evidence="3" id="KW-1185">Reference proteome</keyword>